<protein>
    <submittedName>
        <fullName evidence="1">Uncharacterized protein</fullName>
    </submittedName>
</protein>
<sequence length="84" mass="9526">MYYTFATVEEEELRAIIEMPSDTTEEMLPIATNDVQFKAWGELKNGQQIMTGTISIGEPKEPSYLQAIVYTLNPSIPKSRIIEN</sequence>
<evidence type="ECO:0000313" key="1">
    <source>
        <dbReference type="EMBL" id="KKN61663.1"/>
    </source>
</evidence>
<organism evidence="1">
    <name type="scientific">marine sediment metagenome</name>
    <dbReference type="NCBI Taxonomy" id="412755"/>
    <lineage>
        <taxon>unclassified sequences</taxon>
        <taxon>metagenomes</taxon>
        <taxon>ecological metagenomes</taxon>
    </lineage>
</organism>
<reference evidence="1" key="1">
    <citation type="journal article" date="2015" name="Nature">
        <title>Complex archaea that bridge the gap between prokaryotes and eukaryotes.</title>
        <authorList>
            <person name="Spang A."/>
            <person name="Saw J.H."/>
            <person name="Jorgensen S.L."/>
            <person name="Zaremba-Niedzwiedzka K."/>
            <person name="Martijn J."/>
            <person name="Lind A.E."/>
            <person name="van Eijk R."/>
            <person name="Schleper C."/>
            <person name="Guy L."/>
            <person name="Ettema T.J."/>
        </authorList>
    </citation>
    <scope>NUCLEOTIDE SEQUENCE</scope>
</reference>
<comment type="caution">
    <text evidence="1">The sequence shown here is derived from an EMBL/GenBank/DDBJ whole genome shotgun (WGS) entry which is preliminary data.</text>
</comment>
<name>A0A0F9V707_9ZZZZ</name>
<dbReference type="EMBL" id="LAZR01000650">
    <property type="protein sequence ID" value="KKN61663.1"/>
    <property type="molecule type" value="Genomic_DNA"/>
</dbReference>
<proteinExistence type="predicted"/>
<gene>
    <name evidence="1" type="ORF">LCGC14_0519380</name>
</gene>
<accession>A0A0F9V707</accession>
<dbReference type="AlphaFoldDB" id="A0A0F9V707"/>